<sequence>MMDSTASAPATPVEDNVAGGEQDPWATLAAAAGEEPPSEAAAAESSNNNPSTEPIAVSHAEGETFSMPETNAPPSKNEFLTAVTNLGSVITAKAQEVDQQHHVTEKLASVKLATAAKTGEINEKYQVSEKWSNLTRTMTVKVEKVKEDPKTKEATENVKKSLAGASSWVSQKFQAIKTPPSNNGGSN</sequence>
<gene>
    <name evidence="2" type="ORF">QTG54_000194</name>
</gene>
<dbReference type="Proteomes" id="UP001224775">
    <property type="component" value="Unassembled WGS sequence"/>
</dbReference>
<accession>A0AAD8YMX1</accession>
<evidence type="ECO:0000256" key="1">
    <source>
        <dbReference type="SAM" id="MobiDB-lite"/>
    </source>
</evidence>
<dbReference type="EMBL" id="JATAAI010000001">
    <property type="protein sequence ID" value="KAK1748255.1"/>
    <property type="molecule type" value="Genomic_DNA"/>
</dbReference>
<comment type="caution">
    <text evidence="2">The sequence shown here is derived from an EMBL/GenBank/DDBJ whole genome shotgun (WGS) entry which is preliminary data.</text>
</comment>
<keyword evidence="3" id="KW-1185">Reference proteome</keyword>
<reference evidence="2" key="1">
    <citation type="submission" date="2023-06" db="EMBL/GenBank/DDBJ databases">
        <title>Survivors Of The Sea: Transcriptome response of Skeletonema marinoi to long-term dormancy.</title>
        <authorList>
            <person name="Pinder M.I.M."/>
            <person name="Kourtchenko O."/>
            <person name="Robertson E.K."/>
            <person name="Larsson T."/>
            <person name="Maumus F."/>
            <person name="Osuna-Cruz C.M."/>
            <person name="Vancaester E."/>
            <person name="Stenow R."/>
            <person name="Vandepoele K."/>
            <person name="Ploug H."/>
            <person name="Bruchert V."/>
            <person name="Godhe A."/>
            <person name="Topel M."/>
        </authorList>
    </citation>
    <scope>NUCLEOTIDE SEQUENCE</scope>
    <source>
        <strain evidence="2">R05AC</strain>
    </source>
</reference>
<feature type="region of interest" description="Disordered" evidence="1">
    <location>
        <begin position="1"/>
        <end position="78"/>
    </location>
</feature>
<evidence type="ECO:0000313" key="3">
    <source>
        <dbReference type="Proteomes" id="UP001224775"/>
    </source>
</evidence>
<proteinExistence type="predicted"/>
<evidence type="ECO:0000313" key="2">
    <source>
        <dbReference type="EMBL" id="KAK1748255.1"/>
    </source>
</evidence>
<name>A0AAD8YMX1_9STRA</name>
<dbReference type="AlphaFoldDB" id="A0AAD8YMX1"/>
<feature type="compositionally biased region" description="Low complexity" evidence="1">
    <location>
        <begin position="29"/>
        <end position="51"/>
    </location>
</feature>
<organism evidence="2 3">
    <name type="scientific">Skeletonema marinoi</name>
    <dbReference type="NCBI Taxonomy" id="267567"/>
    <lineage>
        <taxon>Eukaryota</taxon>
        <taxon>Sar</taxon>
        <taxon>Stramenopiles</taxon>
        <taxon>Ochrophyta</taxon>
        <taxon>Bacillariophyta</taxon>
        <taxon>Coscinodiscophyceae</taxon>
        <taxon>Thalassiosirophycidae</taxon>
        <taxon>Thalassiosirales</taxon>
        <taxon>Skeletonemataceae</taxon>
        <taxon>Skeletonema</taxon>
        <taxon>Skeletonema marinoi-dohrnii complex</taxon>
    </lineage>
</organism>
<protein>
    <submittedName>
        <fullName evidence="2">Uncharacterized protein</fullName>
    </submittedName>
</protein>